<dbReference type="EMBL" id="CP042239">
    <property type="protein sequence ID" value="QDX24824.1"/>
    <property type="molecule type" value="Genomic_DNA"/>
</dbReference>
<dbReference type="AlphaFoldDB" id="A0A518RBM7"/>
<dbReference type="Proteomes" id="UP000318055">
    <property type="component" value="Chromosome"/>
</dbReference>
<gene>
    <name evidence="1" type="ORF">FPZ54_01425</name>
</gene>
<dbReference type="RefSeq" id="WP_145844437.1">
    <property type="nucleotide sequence ID" value="NZ_CP042239.1"/>
</dbReference>
<evidence type="ECO:0000313" key="2">
    <source>
        <dbReference type="Proteomes" id="UP000318055"/>
    </source>
</evidence>
<proteinExistence type="predicted"/>
<protein>
    <recommendedName>
        <fullName evidence="3">DUF4177 domain-containing protein</fullName>
    </recommendedName>
</protein>
<accession>A0A518RBM7</accession>
<organism evidence="1 2">
    <name type="scientific">Sphingomonas suaedae</name>
    <dbReference type="NCBI Taxonomy" id="2599297"/>
    <lineage>
        <taxon>Bacteria</taxon>
        <taxon>Pseudomonadati</taxon>
        <taxon>Pseudomonadota</taxon>
        <taxon>Alphaproteobacteria</taxon>
        <taxon>Sphingomonadales</taxon>
        <taxon>Sphingomonadaceae</taxon>
        <taxon>Sphingomonas</taxon>
    </lineage>
</organism>
<keyword evidence="2" id="KW-1185">Reference proteome</keyword>
<name>A0A518RBM7_9SPHN</name>
<reference evidence="1 2" key="1">
    <citation type="submission" date="2019-07" db="EMBL/GenBank/DDBJ databases">
        <title>Sphingomonas alkalisoli sp. nov., isolated from rhizosphere soil of Suaedae salsa.</title>
        <authorList>
            <person name="Zhang H."/>
            <person name="Xu L."/>
            <person name="Zhang J.-X."/>
            <person name="Sun J.-Q."/>
        </authorList>
    </citation>
    <scope>NUCLEOTIDE SEQUENCE [LARGE SCALE GENOMIC DNA]</scope>
    <source>
        <strain evidence="1 2">XS-10</strain>
    </source>
</reference>
<evidence type="ECO:0000313" key="1">
    <source>
        <dbReference type="EMBL" id="QDX24824.1"/>
    </source>
</evidence>
<sequence>MTSYKYETVSAFEGNEKFLSVARRRGLRGFTVSEMTSKWAGWGWEIMSITETESEYEDGASWRRYSISMRKPL</sequence>
<evidence type="ECO:0008006" key="3">
    <source>
        <dbReference type="Google" id="ProtNLM"/>
    </source>
</evidence>
<dbReference type="KEGG" id="ssua:FPZ54_01425"/>